<dbReference type="InterPro" id="IPR002109">
    <property type="entry name" value="Glutaredoxin"/>
</dbReference>
<comment type="caution">
    <text evidence="2">The sequence shown here is derived from an EMBL/GenBank/DDBJ whole genome shotgun (WGS) entry which is preliminary data.</text>
</comment>
<proteinExistence type="predicted"/>
<name>A0ABT4CVW2_9CLOT</name>
<dbReference type="CDD" id="cd02976">
    <property type="entry name" value="NrdH"/>
    <property type="match status" value="1"/>
</dbReference>
<dbReference type="InterPro" id="IPR036249">
    <property type="entry name" value="Thioredoxin-like_sf"/>
</dbReference>
<dbReference type="RefSeq" id="WP_268039809.1">
    <property type="nucleotide sequence ID" value="NZ_JAPQER010000001.1"/>
</dbReference>
<evidence type="ECO:0000259" key="1">
    <source>
        <dbReference type="Pfam" id="PF00462"/>
    </source>
</evidence>
<sequence>MVKIYSTTGCPWCKKTRDYFKSKNIDFVEVNVGSNENGKEEIIHLSGQSGTPVINIDGNIVVGFNKKAIDNIIYDYVSMM</sequence>
<dbReference type="EMBL" id="JAPQER010000001">
    <property type="protein sequence ID" value="MCY6483126.1"/>
    <property type="molecule type" value="Genomic_DNA"/>
</dbReference>
<reference evidence="2" key="1">
    <citation type="submission" date="2022-12" db="EMBL/GenBank/DDBJ databases">
        <authorList>
            <person name="Wang J."/>
        </authorList>
    </citation>
    <scope>NUCLEOTIDE SEQUENCE</scope>
    <source>
        <strain evidence="2">HY-45-18</strain>
    </source>
</reference>
<dbReference type="Pfam" id="PF00462">
    <property type="entry name" value="Glutaredoxin"/>
    <property type="match status" value="1"/>
</dbReference>
<evidence type="ECO:0000313" key="3">
    <source>
        <dbReference type="Proteomes" id="UP001078443"/>
    </source>
</evidence>
<protein>
    <submittedName>
        <fullName evidence="2">Glutathione S-transferase N-terminal domain-containing protein</fullName>
    </submittedName>
</protein>
<dbReference type="SUPFAM" id="SSF52833">
    <property type="entry name" value="Thioredoxin-like"/>
    <property type="match status" value="1"/>
</dbReference>
<keyword evidence="3" id="KW-1185">Reference proteome</keyword>
<organism evidence="2 3">
    <name type="scientific">Clostridium aestuarii</name>
    <dbReference type="NCBI Taxonomy" id="338193"/>
    <lineage>
        <taxon>Bacteria</taxon>
        <taxon>Bacillati</taxon>
        <taxon>Bacillota</taxon>
        <taxon>Clostridia</taxon>
        <taxon>Eubacteriales</taxon>
        <taxon>Clostridiaceae</taxon>
        <taxon>Clostridium</taxon>
    </lineage>
</organism>
<dbReference type="Proteomes" id="UP001078443">
    <property type="component" value="Unassembled WGS sequence"/>
</dbReference>
<gene>
    <name evidence="2" type="ORF">OW763_01995</name>
</gene>
<dbReference type="PANTHER" id="PTHR34386">
    <property type="entry name" value="GLUTAREDOXIN"/>
    <property type="match status" value="1"/>
</dbReference>
<feature type="domain" description="Glutaredoxin" evidence="1">
    <location>
        <begin position="2"/>
        <end position="61"/>
    </location>
</feature>
<dbReference type="InterPro" id="IPR051548">
    <property type="entry name" value="Grx-like_ET"/>
</dbReference>
<accession>A0ABT4CVW2</accession>
<dbReference type="PANTHER" id="PTHR34386:SF1">
    <property type="entry name" value="GLUTAREDOXIN-LIKE PROTEIN NRDH"/>
    <property type="match status" value="1"/>
</dbReference>
<dbReference type="Gene3D" id="3.40.30.10">
    <property type="entry name" value="Glutaredoxin"/>
    <property type="match status" value="1"/>
</dbReference>
<dbReference type="PROSITE" id="PS51354">
    <property type="entry name" value="GLUTAREDOXIN_2"/>
    <property type="match status" value="1"/>
</dbReference>
<evidence type="ECO:0000313" key="2">
    <source>
        <dbReference type="EMBL" id="MCY6483126.1"/>
    </source>
</evidence>